<sequence>MLIQRDFDSPARLAGLAVWRGQERIVTYPSGRRPLASQTELRTYSARHAMPCMPEWSSSHPHRSPWSCPPCPPFWPPLFTTTTMLLCQLCMYSLTAVHLSTCREGEDLFFHYLVLLFLLFSIPAFNRHITMTRRSTPSKKINQPTSRASYQTSGTHLRFP</sequence>
<comment type="caution">
    <text evidence="1">The sequence shown here is derived from an EMBL/GenBank/DDBJ whole genome shotgun (WGS) entry which is preliminary data.</text>
</comment>
<name>A0ACB9YP19_9PEZI</name>
<accession>A0ACB9YP19</accession>
<keyword evidence="2" id="KW-1185">Reference proteome</keyword>
<dbReference type="Proteomes" id="UP001497700">
    <property type="component" value="Unassembled WGS sequence"/>
</dbReference>
<proteinExistence type="predicted"/>
<reference evidence="1 2" key="1">
    <citation type="journal article" date="2022" name="New Phytol.">
        <title>Ecological generalism drives hyperdiversity of secondary metabolite gene clusters in xylarialean endophytes.</title>
        <authorList>
            <person name="Franco M.E.E."/>
            <person name="Wisecaver J.H."/>
            <person name="Arnold A.E."/>
            <person name="Ju Y.M."/>
            <person name="Slot J.C."/>
            <person name="Ahrendt S."/>
            <person name="Moore L.P."/>
            <person name="Eastman K.E."/>
            <person name="Scott K."/>
            <person name="Konkel Z."/>
            <person name="Mondo S.J."/>
            <person name="Kuo A."/>
            <person name="Hayes R.D."/>
            <person name="Haridas S."/>
            <person name="Andreopoulos B."/>
            <person name="Riley R."/>
            <person name="LaButti K."/>
            <person name="Pangilinan J."/>
            <person name="Lipzen A."/>
            <person name="Amirebrahimi M."/>
            <person name="Yan J."/>
            <person name="Adam C."/>
            <person name="Keymanesh K."/>
            <person name="Ng V."/>
            <person name="Louie K."/>
            <person name="Northen T."/>
            <person name="Drula E."/>
            <person name="Henrissat B."/>
            <person name="Hsieh H.M."/>
            <person name="Youens-Clark K."/>
            <person name="Lutzoni F."/>
            <person name="Miadlikowska J."/>
            <person name="Eastwood D.C."/>
            <person name="Hamelin R.C."/>
            <person name="Grigoriev I.V."/>
            <person name="U'Ren J.M."/>
        </authorList>
    </citation>
    <scope>NUCLEOTIDE SEQUENCE [LARGE SCALE GENOMIC DNA]</scope>
    <source>
        <strain evidence="1 2">CBS 119005</strain>
    </source>
</reference>
<evidence type="ECO:0000313" key="2">
    <source>
        <dbReference type="Proteomes" id="UP001497700"/>
    </source>
</evidence>
<evidence type="ECO:0000313" key="1">
    <source>
        <dbReference type="EMBL" id="KAI4861079.1"/>
    </source>
</evidence>
<dbReference type="EMBL" id="MU393563">
    <property type="protein sequence ID" value="KAI4861079.1"/>
    <property type="molecule type" value="Genomic_DNA"/>
</dbReference>
<gene>
    <name evidence="1" type="ORF">F4820DRAFT_434924</name>
</gene>
<organism evidence="1 2">
    <name type="scientific">Hypoxylon rubiginosum</name>
    <dbReference type="NCBI Taxonomy" id="110542"/>
    <lineage>
        <taxon>Eukaryota</taxon>
        <taxon>Fungi</taxon>
        <taxon>Dikarya</taxon>
        <taxon>Ascomycota</taxon>
        <taxon>Pezizomycotina</taxon>
        <taxon>Sordariomycetes</taxon>
        <taxon>Xylariomycetidae</taxon>
        <taxon>Xylariales</taxon>
        <taxon>Hypoxylaceae</taxon>
        <taxon>Hypoxylon</taxon>
    </lineage>
</organism>
<protein>
    <submittedName>
        <fullName evidence="1">Uncharacterized protein</fullName>
    </submittedName>
</protein>